<dbReference type="GO" id="GO:0085020">
    <property type="term" value="P:protein K6-linked ubiquitination"/>
    <property type="evidence" value="ECO:0007669"/>
    <property type="project" value="TreeGrafter"/>
</dbReference>
<protein>
    <submittedName>
        <fullName evidence="5">Uncharacterized protein</fullName>
    </submittedName>
</protein>
<dbReference type="PANTHER" id="PTHR24171">
    <property type="entry name" value="ANKYRIN REPEAT DOMAIN-CONTAINING PROTEIN 39-RELATED"/>
    <property type="match status" value="1"/>
</dbReference>
<dbReference type="AlphaFoldDB" id="A0A7S3PLC1"/>
<dbReference type="PROSITE" id="PS50088">
    <property type="entry name" value="ANK_REPEAT"/>
    <property type="match status" value="2"/>
</dbReference>
<dbReference type="Gene3D" id="1.25.40.20">
    <property type="entry name" value="Ankyrin repeat-containing domain"/>
    <property type="match status" value="1"/>
</dbReference>
<dbReference type="SMART" id="SM00248">
    <property type="entry name" value="ANK"/>
    <property type="match status" value="2"/>
</dbReference>
<evidence type="ECO:0000256" key="3">
    <source>
        <dbReference type="PROSITE-ProRule" id="PRU00023"/>
    </source>
</evidence>
<sequence length="370" mass="41381">MGEVKPEGIKAFLRVAIKTENNVMLRGCIKKFGTDVFDSLVDELRGRTALHWSAANGKFACVNELVEAGADLEVEDNERNTPLILASARGHRKIVSCLLRNGANVQHSNQLGNTALDQASDEDIAKILKLHLKQIGTREDQDQIIVEAEIVDDNFIAACEAPLIEEATAIITAHVGLVAATEISQQNRQQDSSAFADYDGFDSDSDTESGAEYPDSRYDSDSAGTGENNPEANLSTFVGPFRIKWNLDEEMKMKRRAQAHMFLFTTAKLILLINEGGNKSVFHTLKRNKKWYEKEEARIILKVDSETGVLFSDNKPTLRNTIRQNYNVDVENVHIFDPDTKEFIIAQLSLLFENESRAKTFVNEISKLFI</sequence>
<proteinExistence type="predicted"/>
<dbReference type="InterPro" id="IPR036770">
    <property type="entry name" value="Ankyrin_rpt-contain_sf"/>
</dbReference>
<gene>
    <name evidence="5" type="ORF">ASTO00021_LOCUS13230</name>
</gene>
<dbReference type="GO" id="GO:0004842">
    <property type="term" value="F:ubiquitin-protein transferase activity"/>
    <property type="evidence" value="ECO:0007669"/>
    <property type="project" value="TreeGrafter"/>
</dbReference>
<evidence type="ECO:0000313" key="5">
    <source>
        <dbReference type="EMBL" id="CAE0443133.1"/>
    </source>
</evidence>
<name>A0A7S3PLC1_9STRA</name>
<feature type="compositionally biased region" description="Polar residues" evidence="4">
    <location>
        <begin position="222"/>
        <end position="233"/>
    </location>
</feature>
<dbReference type="InterPro" id="IPR002110">
    <property type="entry name" value="Ankyrin_rpt"/>
</dbReference>
<evidence type="ECO:0000256" key="1">
    <source>
        <dbReference type="ARBA" id="ARBA00022737"/>
    </source>
</evidence>
<dbReference type="Pfam" id="PF12796">
    <property type="entry name" value="Ank_2"/>
    <property type="match status" value="1"/>
</dbReference>
<keyword evidence="1" id="KW-0677">Repeat</keyword>
<dbReference type="SUPFAM" id="SSF48403">
    <property type="entry name" value="Ankyrin repeat"/>
    <property type="match status" value="1"/>
</dbReference>
<organism evidence="5">
    <name type="scientific">Aplanochytrium stocchinoi</name>
    <dbReference type="NCBI Taxonomy" id="215587"/>
    <lineage>
        <taxon>Eukaryota</taxon>
        <taxon>Sar</taxon>
        <taxon>Stramenopiles</taxon>
        <taxon>Bigyra</taxon>
        <taxon>Labyrinthulomycetes</taxon>
        <taxon>Thraustochytrida</taxon>
        <taxon>Thraustochytriidae</taxon>
        <taxon>Aplanochytrium</taxon>
    </lineage>
</organism>
<dbReference type="PANTHER" id="PTHR24171:SF8">
    <property type="entry name" value="BRCA1-ASSOCIATED RING DOMAIN PROTEIN 1"/>
    <property type="match status" value="1"/>
</dbReference>
<evidence type="ECO:0000256" key="4">
    <source>
        <dbReference type="SAM" id="MobiDB-lite"/>
    </source>
</evidence>
<dbReference type="EMBL" id="HBIN01017346">
    <property type="protein sequence ID" value="CAE0443133.1"/>
    <property type="molecule type" value="Transcribed_RNA"/>
</dbReference>
<accession>A0A7S3PLC1</accession>
<feature type="region of interest" description="Disordered" evidence="4">
    <location>
        <begin position="195"/>
        <end position="233"/>
    </location>
</feature>
<feature type="repeat" description="ANK" evidence="3">
    <location>
        <begin position="45"/>
        <end position="77"/>
    </location>
</feature>
<dbReference type="PROSITE" id="PS50297">
    <property type="entry name" value="ANK_REP_REGION"/>
    <property type="match status" value="2"/>
</dbReference>
<keyword evidence="2 3" id="KW-0040">ANK repeat</keyword>
<feature type="repeat" description="ANK" evidence="3">
    <location>
        <begin position="78"/>
        <end position="110"/>
    </location>
</feature>
<reference evidence="5" key="1">
    <citation type="submission" date="2021-01" db="EMBL/GenBank/DDBJ databases">
        <authorList>
            <person name="Corre E."/>
            <person name="Pelletier E."/>
            <person name="Niang G."/>
            <person name="Scheremetjew M."/>
            <person name="Finn R."/>
            <person name="Kale V."/>
            <person name="Holt S."/>
            <person name="Cochrane G."/>
            <person name="Meng A."/>
            <person name="Brown T."/>
            <person name="Cohen L."/>
        </authorList>
    </citation>
    <scope>NUCLEOTIDE SEQUENCE</scope>
    <source>
        <strain evidence="5">GSBS06</strain>
    </source>
</reference>
<feature type="compositionally biased region" description="Acidic residues" evidence="4">
    <location>
        <begin position="199"/>
        <end position="209"/>
    </location>
</feature>
<evidence type="ECO:0000256" key="2">
    <source>
        <dbReference type="ARBA" id="ARBA00023043"/>
    </source>
</evidence>